<name>F0SPP9_RUBBR</name>
<dbReference type="EC" id="2.7.2.8" evidence="9"/>
<evidence type="ECO:0000256" key="8">
    <source>
        <dbReference type="ARBA" id="ARBA00048141"/>
    </source>
</evidence>
<dbReference type="eggNOG" id="COG0548">
    <property type="taxonomic scope" value="Bacteria"/>
</dbReference>
<comment type="similarity">
    <text evidence="9">Belongs to the acetylglutamate kinase family. ArgB subfamily.</text>
</comment>
<evidence type="ECO:0000256" key="3">
    <source>
        <dbReference type="ARBA" id="ARBA00022605"/>
    </source>
</evidence>
<dbReference type="GO" id="GO:0042450">
    <property type="term" value="P:L-arginine biosynthetic process via ornithine"/>
    <property type="evidence" value="ECO:0007669"/>
    <property type="project" value="UniProtKB-UniRule"/>
</dbReference>
<dbReference type="InterPro" id="IPR004662">
    <property type="entry name" value="AcgluKinase_fam"/>
</dbReference>
<dbReference type="AlphaFoldDB" id="F0SPP9"/>
<dbReference type="UniPathway" id="UPA00068">
    <property type="reaction ID" value="UER00107"/>
</dbReference>
<reference evidence="12" key="1">
    <citation type="submission" date="2011-02" db="EMBL/GenBank/DDBJ databases">
        <title>The complete genome of Planctomyces brasiliensis DSM 5305.</title>
        <authorList>
            <person name="Lucas S."/>
            <person name="Copeland A."/>
            <person name="Lapidus A."/>
            <person name="Bruce D."/>
            <person name="Goodwin L."/>
            <person name="Pitluck S."/>
            <person name="Kyrpides N."/>
            <person name="Mavromatis K."/>
            <person name="Pagani I."/>
            <person name="Ivanova N."/>
            <person name="Ovchinnikova G."/>
            <person name="Lu M."/>
            <person name="Detter J.C."/>
            <person name="Han C."/>
            <person name="Land M."/>
            <person name="Hauser L."/>
            <person name="Markowitz V."/>
            <person name="Cheng J.-F."/>
            <person name="Hugenholtz P."/>
            <person name="Woyke T."/>
            <person name="Wu D."/>
            <person name="Tindall B."/>
            <person name="Pomrenke H.G."/>
            <person name="Brambilla E."/>
            <person name="Klenk H.-P."/>
            <person name="Eisen J.A."/>
        </authorList>
    </citation>
    <scope>NUCLEOTIDE SEQUENCE [LARGE SCALE GENOMIC DNA]</scope>
    <source>
        <strain evidence="12">ATCC 49424 / DSM 5305 / JCM 21570 / NBRC 103401 / IFAM 1448</strain>
    </source>
</reference>
<dbReference type="OrthoDB" id="9803155at2"/>
<dbReference type="KEGG" id="pbs:Plabr_1396"/>
<sequence>MASGVEQSNLPLVPEDAVRKARTLIEAMSWIRQFRDRHVVIKLGGSALEEEASVRSFLTDVIFMETVGMKPILVHGGGKAISKAMAEAGIEPHFVRGRRYTDEQTLEIAAKVLAGEICEQLVDEILSQGGRAVGLNHLSQPVLIGEQLKLENPDGEPFDLGRVGQVVGIERDVLLATCRSDTIPVLPSIALDREGKKLNVNADTAAAAVAKYIHAEKLVFVSDVPGIFLDRNDPSTLQSHLTADQCRKLIAEGVIDSGMVPKVEAALEALKSGVKKVHLVDARIPHSLMLEIYSNRGIGTEIVL</sequence>
<feature type="site" description="Transition state stabilizer" evidence="9">
    <location>
        <position position="42"/>
    </location>
</feature>
<dbReference type="HOGENOM" id="CLU_053680_0_0_0"/>
<evidence type="ECO:0000313" key="11">
    <source>
        <dbReference type="EMBL" id="ADY59008.1"/>
    </source>
</evidence>
<comment type="function">
    <text evidence="9">Catalyzes the ATP-dependent phosphorylation of N-acetyl-L-glutamate.</text>
</comment>
<keyword evidence="3 9" id="KW-0028">Amino-acid biosynthesis</keyword>
<dbReference type="Pfam" id="PF00696">
    <property type="entry name" value="AA_kinase"/>
    <property type="match status" value="1"/>
</dbReference>
<dbReference type="Gene3D" id="3.40.1160.10">
    <property type="entry name" value="Acetylglutamate kinase-like"/>
    <property type="match status" value="1"/>
</dbReference>
<comment type="subcellular location">
    <subcellularLocation>
        <location evidence="9">Cytoplasm</location>
    </subcellularLocation>
</comment>
<proteinExistence type="inferred from homology"/>
<organism evidence="11 12">
    <name type="scientific">Rubinisphaera brasiliensis (strain ATCC 49424 / DSM 5305 / JCM 21570 / IAM 15109 / NBRC 103401 / IFAM 1448)</name>
    <name type="common">Planctomyces brasiliensis</name>
    <dbReference type="NCBI Taxonomy" id="756272"/>
    <lineage>
        <taxon>Bacteria</taxon>
        <taxon>Pseudomonadati</taxon>
        <taxon>Planctomycetota</taxon>
        <taxon>Planctomycetia</taxon>
        <taxon>Planctomycetales</taxon>
        <taxon>Planctomycetaceae</taxon>
        <taxon>Rubinisphaera</taxon>
    </lineage>
</organism>
<dbReference type="NCBIfam" id="TIGR00761">
    <property type="entry name" value="argB"/>
    <property type="match status" value="1"/>
</dbReference>
<protein>
    <recommendedName>
        <fullName evidence="9">Acetylglutamate kinase</fullName>
        <ecNumber evidence="9">2.7.2.8</ecNumber>
    </recommendedName>
    <alternativeName>
        <fullName evidence="9">N-acetyl-L-glutamate 5-phosphotransferase</fullName>
    </alternativeName>
    <alternativeName>
        <fullName evidence="9">NAG kinase</fullName>
        <shortName evidence="9">NAGK</shortName>
    </alternativeName>
</protein>
<dbReference type="STRING" id="756272.Plabr_1396"/>
<evidence type="ECO:0000313" key="12">
    <source>
        <dbReference type="Proteomes" id="UP000006860"/>
    </source>
</evidence>
<keyword evidence="6 9" id="KW-0418">Kinase</keyword>
<dbReference type="GO" id="GO:0005737">
    <property type="term" value="C:cytoplasm"/>
    <property type="evidence" value="ECO:0007669"/>
    <property type="project" value="UniProtKB-SubCell"/>
</dbReference>
<dbReference type="RefSeq" id="WP_013627738.1">
    <property type="nucleotide sequence ID" value="NC_015174.1"/>
</dbReference>
<feature type="binding site" evidence="9">
    <location>
        <position position="199"/>
    </location>
    <ligand>
        <name>substrate</name>
    </ligand>
</feature>
<dbReference type="EMBL" id="CP002546">
    <property type="protein sequence ID" value="ADY59008.1"/>
    <property type="molecule type" value="Genomic_DNA"/>
</dbReference>
<evidence type="ECO:0000256" key="7">
    <source>
        <dbReference type="ARBA" id="ARBA00022840"/>
    </source>
</evidence>
<dbReference type="InterPro" id="IPR036393">
    <property type="entry name" value="AceGlu_kinase-like_sf"/>
</dbReference>
<evidence type="ECO:0000256" key="2">
    <source>
        <dbReference type="ARBA" id="ARBA00022571"/>
    </source>
</evidence>
<evidence type="ECO:0000256" key="5">
    <source>
        <dbReference type="ARBA" id="ARBA00022741"/>
    </source>
</evidence>
<keyword evidence="7 9" id="KW-0067">ATP-binding</keyword>
<feature type="site" description="Transition state stabilizer" evidence="9">
    <location>
        <position position="262"/>
    </location>
</feature>
<dbReference type="PIRSF" id="PIRSF000728">
    <property type="entry name" value="NAGK"/>
    <property type="match status" value="1"/>
</dbReference>
<accession>F0SPP9</accession>
<feature type="binding site" evidence="9">
    <location>
        <begin position="77"/>
        <end position="78"/>
    </location>
    <ligand>
        <name>substrate</name>
    </ligand>
</feature>
<dbReference type="PANTHER" id="PTHR23342">
    <property type="entry name" value="N-ACETYLGLUTAMATE SYNTHASE"/>
    <property type="match status" value="1"/>
</dbReference>
<dbReference type="SUPFAM" id="SSF53633">
    <property type="entry name" value="Carbamate kinase-like"/>
    <property type="match status" value="1"/>
</dbReference>
<evidence type="ECO:0000256" key="9">
    <source>
        <dbReference type="HAMAP-Rule" id="MF_00082"/>
    </source>
</evidence>
<comment type="pathway">
    <text evidence="1 9">Amino-acid biosynthesis; L-arginine biosynthesis; N(2)-acetyl-L-ornithine from L-glutamate: step 2/4.</text>
</comment>
<feature type="domain" description="Aspartate/glutamate/uridylate kinase" evidence="10">
    <location>
        <begin position="39"/>
        <end position="281"/>
    </location>
</feature>
<dbReference type="Proteomes" id="UP000006860">
    <property type="component" value="Chromosome"/>
</dbReference>
<keyword evidence="2 9" id="KW-0055">Arginine biosynthesis</keyword>
<dbReference type="InterPro" id="IPR037528">
    <property type="entry name" value="ArgB"/>
</dbReference>
<dbReference type="PANTHER" id="PTHR23342:SF0">
    <property type="entry name" value="N-ACETYLGLUTAMATE SYNTHASE, MITOCHONDRIAL"/>
    <property type="match status" value="1"/>
</dbReference>
<feature type="binding site" evidence="9">
    <location>
        <position position="99"/>
    </location>
    <ligand>
        <name>substrate</name>
    </ligand>
</feature>
<gene>
    <name evidence="9" type="primary">argB</name>
    <name evidence="11" type="ordered locus">Plabr_1396</name>
</gene>
<keyword evidence="9" id="KW-0963">Cytoplasm</keyword>
<dbReference type="FunFam" id="3.40.1160.10:FF:000004">
    <property type="entry name" value="Acetylglutamate kinase"/>
    <property type="match status" value="1"/>
</dbReference>
<dbReference type="GO" id="GO:0005524">
    <property type="term" value="F:ATP binding"/>
    <property type="evidence" value="ECO:0007669"/>
    <property type="project" value="UniProtKB-UniRule"/>
</dbReference>
<dbReference type="InterPro" id="IPR001048">
    <property type="entry name" value="Asp/Glu/Uridylate_kinase"/>
</dbReference>
<dbReference type="GO" id="GO:0003991">
    <property type="term" value="F:acetylglutamate kinase activity"/>
    <property type="evidence" value="ECO:0007669"/>
    <property type="project" value="UniProtKB-UniRule"/>
</dbReference>
<comment type="catalytic activity">
    <reaction evidence="8 9">
        <text>N-acetyl-L-glutamate + ATP = N-acetyl-L-glutamyl 5-phosphate + ADP</text>
        <dbReference type="Rhea" id="RHEA:14629"/>
        <dbReference type="ChEBI" id="CHEBI:30616"/>
        <dbReference type="ChEBI" id="CHEBI:44337"/>
        <dbReference type="ChEBI" id="CHEBI:57936"/>
        <dbReference type="ChEBI" id="CHEBI:456216"/>
        <dbReference type="EC" id="2.7.2.8"/>
    </reaction>
</comment>
<keyword evidence="4 9" id="KW-0808">Transferase</keyword>
<evidence type="ECO:0000256" key="4">
    <source>
        <dbReference type="ARBA" id="ARBA00022679"/>
    </source>
</evidence>
<keyword evidence="5 9" id="KW-0547">Nucleotide-binding</keyword>
<keyword evidence="12" id="KW-1185">Reference proteome</keyword>
<evidence type="ECO:0000256" key="6">
    <source>
        <dbReference type="ARBA" id="ARBA00022777"/>
    </source>
</evidence>
<evidence type="ECO:0000259" key="10">
    <source>
        <dbReference type="Pfam" id="PF00696"/>
    </source>
</evidence>
<dbReference type="HAMAP" id="MF_00082">
    <property type="entry name" value="ArgB"/>
    <property type="match status" value="1"/>
</dbReference>
<evidence type="ECO:0000256" key="1">
    <source>
        <dbReference type="ARBA" id="ARBA00004828"/>
    </source>
</evidence>